<gene>
    <name evidence="1" type="ORF">DK846_17120</name>
</gene>
<comment type="caution">
    <text evidence="1">The sequence shown here is derived from an EMBL/GenBank/DDBJ whole genome shotgun (WGS) entry which is preliminary data.</text>
</comment>
<dbReference type="GO" id="GO:0050577">
    <property type="term" value="F:GDP-L-fucose synthase activity"/>
    <property type="evidence" value="ECO:0007669"/>
    <property type="project" value="TreeGrafter"/>
</dbReference>
<evidence type="ECO:0000313" key="1">
    <source>
        <dbReference type="EMBL" id="PWR69740.1"/>
    </source>
</evidence>
<sequence length="75" mass="8640">MCRKISISIKILIITKNLETGFTGKVTWDTTKPDGQPRRCLDTSKAKQWFGFESGTPFETGLRETIKWYIQSLNK</sequence>
<name>A0A2V2MTT2_9EURY</name>
<reference evidence="1 2" key="1">
    <citation type="submission" date="2018-05" db="EMBL/GenBank/DDBJ databases">
        <title>Draft genome of Methanospirillum lacunae Ki8-1.</title>
        <authorList>
            <person name="Dueholm M.S."/>
            <person name="Nielsen P.H."/>
            <person name="Bakmann L.F."/>
            <person name="Otzen D.E."/>
        </authorList>
    </citation>
    <scope>NUCLEOTIDE SEQUENCE [LARGE SCALE GENOMIC DNA]</scope>
    <source>
        <strain evidence="1 2">Ki8-1</strain>
    </source>
</reference>
<dbReference type="Proteomes" id="UP000245657">
    <property type="component" value="Unassembled WGS sequence"/>
</dbReference>
<protein>
    <recommendedName>
        <fullName evidence="3">NAD(P)-binding domain-containing protein</fullName>
    </recommendedName>
</protein>
<dbReference type="SUPFAM" id="SSF51735">
    <property type="entry name" value="NAD(P)-binding Rossmann-fold domains"/>
    <property type="match status" value="1"/>
</dbReference>
<evidence type="ECO:0000313" key="2">
    <source>
        <dbReference type="Proteomes" id="UP000245657"/>
    </source>
</evidence>
<dbReference type="Gene3D" id="3.40.50.720">
    <property type="entry name" value="NAD(P)-binding Rossmann-like Domain"/>
    <property type="match status" value="1"/>
</dbReference>
<organism evidence="1 2">
    <name type="scientific">Methanospirillum lacunae</name>
    <dbReference type="NCBI Taxonomy" id="668570"/>
    <lineage>
        <taxon>Archaea</taxon>
        <taxon>Methanobacteriati</taxon>
        <taxon>Methanobacteriota</taxon>
        <taxon>Stenosarchaea group</taxon>
        <taxon>Methanomicrobia</taxon>
        <taxon>Methanomicrobiales</taxon>
        <taxon>Methanospirillaceae</taxon>
        <taxon>Methanospirillum</taxon>
    </lineage>
</organism>
<evidence type="ECO:0008006" key="3">
    <source>
        <dbReference type="Google" id="ProtNLM"/>
    </source>
</evidence>
<keyword evidence="2" id="KW-1185">Reference proteome</keyword>
<dbReference type="AlphaFoldDB" id="A0A2V2MTT2"/>
<proteinExistence type="predicted"/>
<accession>A0A2V2MTT2</accession>
<dbReference type="InterPro" id="IPR036291">
    <property type="entry name" value="NAD(P)-bd_dom_sf"/>
</dbReference>
<dbReference type="PANTHER" id="PTHR43238">
    <property type="entry name" value="GDP-L-FUCOSE SYNTHASE"/>
    <property type="match status" value="1"/>
</dbReference>
<dbReference type="EMBL" id="QGMY01000019">
    <property type="protein sequence ID" value="PWR69740.1"/>
    <property type="molecule type" value="Genomic_DNA"/>
</dbReference>
<dbReference type="PANTHER" id="PTHR43238:SF1">
    <property type="entry name" value="GDP-L-FUCOSE SYNTHASE"/>
    <property type="match status" value="1"/>
</dbReference>
<dbReference type="Gene3D" id="3.90.25.10">
    <property type="entry name" value="UDP-galactose 4-epimerase, domain 1"/>
    <property type="match status" value="1"/>
</dbReference>